<dbReference type="EMBL" id="PZQS01000001">
    <property type="protein sequence ID" value="PVD38016.1"/>
    <property type="molecule type" value="Genomic_DNA"/>
</dbReference>
<gene>
    <name evidence="2" type="ORF">C0Q70_00621</name>
</gene>
<accession>A0A2T7PX59</accession>
<dbReference type="InterPro" id="IPR051489">
    <property type="entry name" value="ADAM_Metalloproteinase"/>
</dbReference>
<dbReference type="GO" id="GO:0007219">
    <property type="term" value="P:Notch signaling pathway"/>
    <property type="evidence" value="ECO:0007669"/>
    <property type="project" value="TreeGrafter"/>
</dbReference>
<reference evidence="2 3" key="1">
    <citation type="submission" date="2018-04" db="EMBL/GenBank/DDBJ databases">
        <title>The genome of golden apple snail Pomacea canaliculata provides insight into stress tolerance and invasive adaptation.</title>
        <authorList>
            <person name="Liu C."/>
            <person name="Liu B."/>
            <person name="Ren Y."/>
            <person name="Zhang Y."/>
            <person name="Wang H."/>
            <person name="Li S."/>
            <person name="Jiang F."/>
            <person name="Yin L."/>
            <person name="Zhang G."/>
            <person name="Qian W."/>
            <person name="Fan W."/>
        </authorList>
    </citation>
    <scope>NUCLEOTIDE SEQUENCE [LARGE SCALE GENOMIC DNA]</scope>
    <source>
        <strain evidence="2">SZHN2017</strain>
        <tissue evidence="2">Muscle</tissue>
    </source>
</reference>
<organism evidence="2 3">
    <name type="scientific">Pomacea canaliculata</name>
    <name type="common">Golden apple snail</name>
    <dbReference type="NCBI Taxonomy" id="400727"/>
    <lineage>
        <taxon>Eukaryota</taxon>
        <taxon>Metazoa</taxon>
        <taxon>Spiralia</taxon>
        <taxon>Lophotrochozoa</taxon>
        <taxon>Mollusca</taxon>
        <taxon>Gastropoda</taxon>
        <taxon>Caenogastropoda</taxon>
        <taxon>Architaenioglossa</taxon>
        <taxon>Ampullarioidea</taxon>
        <taxon>Ampullariidae</taxon>
        <taxon>Pomacea</taxon>
    </lineage>
</organism>
<sequence>MHSTRKVRAREGIPCGNGVLDTEEECDAGQDSLKNQDKCCNRTCHLKESAQCRGQCINGRCITTYCKELGEKDNRRYRACMCDHDAETMKTNLVMTVVFLTALFWIPISWCISCMDRKEKKQAPKKPMYVVLHKVIAMENRKLQVEENNVHKKLFHYETLKKSDISLHVRHHRDVDTGHVTARTYVTFFTLGMNFSMVLKAGSPVVSPGLRAYTVDRNGKYEPLHVDSNDFLTGHLQENESMHVYAHYEEDVLCTTVYFPNEIYFTEPTTVFRRVSFKRRAASEIRIRQKRQNNGFKKRCSLRLVADYSFYSQYARSSASEAIKIMVLVHTEYSTGPSRGPFSYNYEVDHWNTSDKLYTYSLQHLRADIEAAESPQKVQPLLGLFVHLVHVITKGEPPVDHCTKVPEHSSSLHLLSLDLDWFGERGCAISFLVCSSKGHLLRFFNVQLQKAAVKPLLQFPHAGQPWFVIRIAADLLGKDDRLFTEGDVRGDCVCQTVQAGSTASEEQIPVSALEAVSEQLSCFKCLGPNTEVRNQGSIEP</sequence>
<dbReference type="GO" id="GO:0005886">
    <property type="term" value="C:plasma membrane"/>
    <property type="evidence" value="ECO:0007669"/>
    <property type="project" value="TreeGrafter"/>
</dbReference>
<dbReference type="GO" id="GO:0004222">
    <property type="term" value="F:metalloendopeptidase activity"/>
    <property type="evidence" value="ECO:0007669"/>
    <property type="project" value="TreeGrafter"/>
</dbReference>
<keyword evidence="3" id="KW-1185">Reference proteome</keyword>
<comment type="caution">
    <text evidence="2">The sequence shown here is derived from an EMBL/GenBank/DDBJ whole genome shotgun (WGS) entry which is preliminary data.</text>
</comment>
<dbReference type="PANTHER" id="PTHR45702">
    <property type="entry name" value="ADAM10/ADAM17 METALLOPEPTIDASE FAMILY MEMBER"/>
    <property type="match status" value="1"/>
</dbReference>
<keyword evidence="1" id="KW-0472">Membrane</keyword>
<dbReference type="Gene3D" id="4.10.70.10">
    <property type="entry name" value="Disintegrin domain"/>
    <property type="match status" value="1"/>
</dbReference>
<dbReference type="GO" id="GO:0006509">
    <property type="term" value="P:membrane protein ectodomain proteolysis"/>
    <property type="evidence" value="ECO:0007669"/>
    <property type="project" value="TreeGrafter"/>
</dbReference>
<dbReference type="AlphaFoldDB" id="A0A2T7PX59"/>
<evidence type="ECO:0000313" key="2">
    <source>
        <dbReference type="EMBL" id="PVD38016.1"/>
    </source>
</evidence>
<dbReference type="InterPro" id="IPR036436">
    <property type="entry name" value="Disintegrin_dom_sf"/>
</dbReference>
<proteinExistence type="predicted"/>
<feature type="transmembrane region" description="Helical" evidence="1">
    <location>
        <begin position="93"/>
        <end position="110"/>
    </location>
</feature>
<keyword evidence="1" id="KW-1133">Transmembrane helix</keyword>
<keyword evidence="1" id="KW-0812">Transmembrane</keyword>
<name>A0A2T7PX59_POMCA</name>
<evidence type="ECO:0000256" key="1">
    <source>
        <dbReference type="SAM" id="Phobius"/>
    </source>
</evidence>
<evidence type="ECO:0008006" key="4">
    <source>
        <dbReference type="Google" id="ProtNLM"/>
    </source>
</evidence>
<dbReference type="Proteomes" id="UP000245119">
    <property type="component" value="Linkage Group LG1"/>
</dbReference>
<evidence type="ECO:0000313" key="3">
    <source>
        <dbReference type="Proteomes" id="UP000245119"/>
    </source>
</evidence>
<dbReference type="PANTHER" id="PTHR45702:SF6">
    <property type="entry name" value="DISINTEGRIN AND METALLOPROTEINASE DOMAIN-CONTAINING PROTEIN 17"/>
    <property type="match status" value="1"/>
</dbReference>
<protein>
    <recommendedName>
        <fullName evidence="4">Disintegrin domain-containing protein</fullName>
    </recommendedName>
</protein>
<dbReference type="OrthoDB" id="5951731at2759"/>